<evidence type="ECO:0000313" key="2">
    <source>
        <dbReference type="EMBL" id="SLM30534.1"/>
    </source>
</evidence>
<evidence type="ECO:0008006" key="4">
    <source>
        <dbReference type="Google" id="ProtNLM"/>
    </source>
</evidence>
<dbReference type="OrthoDB" id="5422452at2"/>
<keyword evidence="1" id="KW-0812">Transmembrane</keyword>
<dbReference type="EMBL" id="FWEV01000147">
    <property type="protein sequence ID" value="SLM30534.1"/>
    <property type="molecule type" value="Genomic_DNA"/>
</dbReference>
<keyword evidence="1" id="KW-1133">Transmembrane helix</keyword>
<accession>A0A1W1HDG1</accession>
<dbReference type="RefSeq" id="WP_080808661.1">
    <property type="nucleotide sequence ID" value="NZ_LT828562.1"/>
</dbReference>
<name>A0A1W1HDG1_9BACT</name>
<protein>
    <recommendedName>
        <fullName evidence="4">DUF4381 domain-containing protein</fullName>
    </recommendedName>
</protein>
<sequence>MAAIDNTLPQSPQAFMQGVQSSDKTIRELHDIELPVQVGVDPVIFKIVALSLLFVLIALLLFFTVRYFRRKKKIKGGSDQILLPPPLPHDQAALRELDAIRELMEVHPRLYYFRLTALLKVFIGKSFRINAPEMTAQELISALQNILPSHMRLQSQSESLISLNSHNTVNSDYVEKGLFTLTKELFDNASMIKYAAQDPKTDQMNADDAFARYFIDRITLFLANNSSGDEGEGHV</sequence>
<organism evidence="2 3">
    <name type="scientific">Desulfamplus magnetovallimortis</name>
    <dbReference type="NCBI Taxonomy" id="1246637"/>
    <lineage>
        <taxon>Bacteria</taxon>
        <taxon>Pseudomonadati</taxon>
        <taxon>Thermodesulfobacteriota</taxon>
        <taxon>Desulfobacteria</taxon>
        <taxon>Desulfobacterales</taxon>
        <taxon>Desulfobacteraceae</taxon>
        <taxon>Desulfamplus</taxon>
    </lineage>
</organism>
<gene>
    <name evidence="2" type="ORF">MTBBW1_2300006</name>
</gene>
<keyword evidence="3" id="KW-1185">Reference proteome</keyword>
<dbReference type="Proteomes" id="UP000191931">
    <property type="component" value="Unassembled WGS sequence"/>
</dbReference>
<evidence type="ECO:0000313" key="3">
    <source>
        <dbReference type="Proteomes" id="UP000191931"/>
    </source>
</evidence>
<reference evidence="2 3" key="1">
    <citation type="submission" date="2017-03" db="EMBL/GenBank/DDBJ databases">
        <authorList>
            <person name="Afonso C.L."/>
            <person name="Miller P.J."/>
            <person name="Scott M.A."/>
            <person name="Spackman E."/>
            <person name="Goraichik I."/>
            <person name="Dimitrov K.M."/>
            <person name="Suarez D.L."/>
            <person name="Swayne D.E."/>
        </authorList>
    </citation>
    <scope>NUCLEOTIDE SEQUENCE [LARGE SCALE GENOMIC DNA]</scope>
    <source>
        <strain evidence="2">PRJEB14757</strain>
    </source>
</reference>
<keyword evidence="1" id="KW-0472">Membrane</keyword>
<evidence type="ECO:0000256" key="1">
    <source>
        <dbReference type="SAM" id="Phobius"/>
    </source>
</evidence>
<feature type="transmembrane region" description="Helical" evidence="1">
    <location>
        <begin position="43"/>
        <end position="65"/>
    </location>
</feature>
<dbReference type="STRING" id="1246637.MTBBW1_2300006"/>
<dbReference type="AlphaFoldDB" id="A0A1W1HDG1"/>
<proteinExistence type="predicted"/>